<dbReference type="AlphaFoldDB" id="A0A854QAC9"/>
<feature type="region of interest" description="Disordered" evidence="1">
    <location>
        <begin position="319"/>
        <end position="338"/>
    </location>
</feature>
<protein>
    <submittedName>
        <fullName evidence="2">Uncharacterized protein</fullName>
    </submittedName>
</protein>
<dbReference type="PANTHER" id="PTHR16537">
    <property type="entry name" value="SJOEGREN SYNDROME/SCLERODERMA AUTOANTIGEN 1"/>
    <property type="match status" value="1"/>
</dbReference>
<evidence type="ECO:0000313" key="3">
    <source>
        <dbReference type="Proteomes" id="UP000199727"/>
    </source>
</evidence>
<dbReference type="SUPFAM" id="SSF88633">
    <property type="entry name" value="Positive stranded ssRNA viruses"/>
    <property type="match status" value="1"/>
</dbReference>
<proteinExistence type="predicted"/>
<evidence type="ECO:0000256" key="1">
    <source>
        <dbReference type="SAM" id="MobiDB-lite"/>
    </source>
</evidence>
<dbReference type="PANTHER" id="PTHR16537:SF1">
    <property type="entry name" value="PROTEIN ZNRD2"/>
    <property type="match status" value="1"/>
</dbReference>
<feature type="compositionally biased region" description="Polar residues" evidence="1">
    <location>
        <begin position="184"/>
        <end position="197"/>
    </location>
</feature>
<sequence length="369" mass="39461">MPAPAMSQLENVSAILGEYMLKGWTLTDLHCSECKTTSLMREPSAIAERDNRERIQFCALCDGRPEGRVAARPAPPISRSTAEPTSSSAMASQTIQAPESQAQSKASASEPDPAESISNLLLKGYSLLGENCPNPSCRGIPLVGYPRKADGSKDGRKMCVSCGGRWVEESNVPTDWIRSAPITSTAEAVPSSRSVQGGESPRSRKRRELYGITTSGTNQLVGKGKGKDVGVGEFERKARESESELVNQAARENIAPEASDEIEQTAAGARKTFSTRPTPGILPAPISRPTPPSPDSALFATLSTTSDSLSETLTRLSRSLDTTTSSLGKRSSSSQDEGKCFVDIKLHTEAMKDVLGVLAQVERAKRQGY</sequence>
<feature type="compositionally biased region" description="Pro residues" evidence="1">
    <location>
        <begin position="280"/>
        <end position="294"/>
    </location>
</feature>
<feature type="region of interest" description="Disordered" evidence="1">
    <location>
        <begin position="270"/>
        <end position="295"/>
    </location>
</feature>
<gene>
    <name evidence="2" type="ORF">C361_04054</name>
</gene>
<comment type="caution">
    <text evidence="2">The sequence shown here is derived from an EMBL/GenBank/DDBJ whole genome shotgun (WGS) entry which is preliminary data.</text>
</comment>
<dbReference type="OrthoDB" id="28939at2759"/>
<feature type="compositionally biased region" description="Low complexity" evidence="1">
    <location>
        <begin position="96"/>
        <end position="111"/>
    </location>
</feature>
<dbReference type="InterPro" id="IPR051888">
    <property type="entry name" value="UPF0148_domain"/>
</dbReference>
<dbReference type="Proteomes" id="UP000199727">
    <property type="component" value="Unassembled WGS sequence"/>
</dbReference>
<name>A0A854QAC9_CRYNE</name>
<feature type="region of interest" description="Disordered" evidence="1">
    <location>
        <begin position="184"/>
        <end position="207"/>
    </location>
</feature>
<organism evidence="2 3">
    <name type="scientific">Cryptococcus neoformans Tu259-1</name>
    <dbReference type="NCBI Taxonomy" id="1230072"/>
    <lineage>
        <taxon>Eukaryota</taxon>
        <taxon>Fungi</taxon>
        <taxon>Dikarya</taxon>
        <taxon>Basidiomycota</taxon>
        <taxon>Agaricomycotina</taxon>
        <taxon>Tremellomycetes</taxon>
        <taxon>Tremellales</taxon>
        <taxon>Cryptococcaceae</taxon>
        <taxon>Cryptococcus</taxon>
        <taxon>Cryptococcus neoformans species complex</taxon>
    </lineage>
</organism>
<feature type="region of interest" description="Disordered" evidence="1">
    <location>
        <begin position="69"/>
        <end position="115"/>
    </location>
</feature>
<feature type="compositionally biased region" description="Low complexity" evidence="1">
    <location>
        <begin position="319"/>
        <end position="334"/>
    </location>
</feature>
<accession>A0A854QAC9</accession>
<dbReference type="Pfam" id="PF06677">
    <property type="entry name" value="Auto_anti-p27"/>
    <property type="match status" value="2"/>
</dbReference>
<dbReference type="InterPro" id="IPR009563">
    <property type="entry name" value="SSSCA1"/>
</dbReference>
<dbReference type="EMBL" id="AMKT01000049">
    <property type="protein sequence ID" value="OXG19993.1"/>
    <property type="molecule type" value="Genomic_DNA"/>
</dbReference>
<feature type="compositionally biased region" description="Polar residues" evidence="1">
    <location>
        <begin position="78"/>
        <end position="95"/>
    </location>
</feature>
<reference evidence="2 3" key="1">
    <citation type="submission" date="2017-06" db="EMBL/GenBank/DDBJ databases">
        <title>Global population genomics of the pathogenic fungus Cryptococcus neoformans var. grubii.</title>
        <authorList>
            <person name="Cuomo C."/>
            <person name="Litvintseva A."/>
            <person name="Chen Y."/>
            <person name="Young S."/>
            <person name="Zeng Q."/>
            <person name="Chapman S."/>
            <person name="Gujja S."/>
            <person name="Saif S."/>
            <person name="Birren B."/>
        </authorList>
    </citation>
    <scope>NUCLEOTIDE SEQUENCE [LARGE SCALE GENOMIC DNA]</scope>
    <source>
        <strain evidence="2 3">Tu259-1</strain>
    </source>
</reference>
<evidence type="ECO:0000313" key="2">
    <source>
        <dbReference type="EMBL" id="OXG19993.1"/>
    </source>
</evidence>